<sequence length="487" mass="54019">FSLTLQREISSPLSTIGETVQVGVLSNTPFEYEAVANKDGRTREFNLLNDKSIVMATDFQYALRTSKGLKSVQHQKTPTIDPSCTPSTVYRALGIRACLELNPFRSIQLGSRPSYPITVSITKDPSVKKWRLGWRFNAADAPQYEVAVEKVGATGTYPGLGLSATKDGSKFDIKVLTGMKSFNVKGTQSGNKFDGKIYTSDSKEVMTTSGTLVANSDGFKLDSKVYDISSKKEVLALKTEIKPNQGQGLTLDIDLTTPDKAKSFKIHFHGDLYKPEKKLFHLDGGFNLGEIMYNGKVHLERGDAQTRIELQRTLKFGKSPAQSGYSFLYERKTKQVDNQKNCNVGSHFSLRTPTSDQATKLFDFKADFTRAIDLSSATLQSSLDFIIMTRSPPVPERIELDYIRKSARANSQAKRLISPEGTLKIQVKTKSNVFNFLLDHKHRRSADAAKKGPVSAPPTLNIANKIHIAADTDKLLPDIPRPFAFDF</sequence>
<proteinExistence type="predicted"/>
<gene>
    <name evidence="1" type="ORF">GIL414_LOCUS46165</name>
</gene>
<name>A0A8S3AYN6_9BILA</name>
<evidence type="ECO:0000313" key="2">
    <source>
        <dbReference type="Proteomes" id="UP000681720"/>
    </source>
</evidence>
<dbReference type="Proteomes" id="UP000681720">
    <property type="component" value="Unassembled WGS sequence"/>
</dbReference>
<feature type="non-terminal residue" evidence="1">
    <location>
        <position position="1"/>
    </location>
</feature>
<organism evidence="1 2">
    <name type="scientific">Rotaria magnacalcarata</name>
    <dbReference type="NCBI Taxonomy" id="392030"/>
    <lineage>
        <taxon>Eukaryota</taxon>
        <taxon>Metazoa</taxon>
        <taxon>Spiralia</taxon>
        <taxon>Gnathifera</taxon>
        <taxon>Rotifera</taxon>
        <taxon>Eurotatoria</taxon>
        <taxon>Bdelloidea</taxon>
        <taxon>Philodinida</taxon>
        <taxon>Philodinidae</taxon>
        <taxon>Rotaria</taxon>
    </lineage>
</organism>
<accession>A0A8S3AYN6</accession>
<dbReference type="AlphaFoldDB" id="A0A8S3AYN6"/>
<protein>
    <submittedName>
        <fullName evidence="1">Uncharacterized protein</fullName>
    </submittedName>
</protein>
<feature type="non-terminal residue" evidence="1">
    <location>
        <position position="487"/>
    </location>
</feature>
<comment type="caution">
    <text evidence="1">The sequence shown here is derived from an EMBL/GenBank/DDBJ whole genome shotgun (WGS) entry which is preliminary data.</text>
</comment>
<dbReference type="EMBL" id="CAJOBJ010144178">
    <property type="protein sequence ID" value="CAF4776660.1"/>
    <property type="molecule type" value="Genomic_DNA"/>
</dbReference>
<evidence type="ECO:0000313" key="1">
    <source>
        <dbReference type="EMBL" id="CAF4776660.1"/>
    </source>
</evidence>
<reference evidence="1" key="1">
    <citation type="submission" date="2021-02" db="EMBL/GenBank/DDBJ databases">
        <authorList>
            <person name="Nowell W R."/>
        </authorList>
    </citation>
    <scope>NUCLEOTIDE SEQUENCE</scope>
</reference>